<feature type="region of interest" description="Disordered" evidence="1">
    <location>
        <begin position="380"/>
        <end position="401"/>
    </location>
</feature>
<evidence type="ECO:0000313" key="3">
    <source>
        <dbReference type="Proteomes" id="UP001147653"/>
    </source>
</evidence>
<feature type="region of interest" description="Disordered" evidence="1">
    <location>
        <begin position="1"/>
        <end position="25"/>
    </location>
</feature>
<protein>
    <submittedName>
        <fullName evidence="2">Uncharacterized protein</fullName>
    </submittedName>
</protein>
<keyword evidence="3" id="KW-1185">Reference proteome</keyword>
<gene>
    <name evidence="2" type="ORF">OJ997_18130</name>
</gene>
<organism evidence="2 3">
    <name type="scientific">Solirubrobacter phytolaccae</name>
    <dbReference type="NCBI Taxonomy" id="1404360"/>
    <lineage>
        <taxon>Bacteria</taxon>
        <taxon>Bacillati</taxon>
        <taxon>Actinomycetota</taxon>
        <taxon>Thermoleophilia</taxon>
        <taxon>Solirubrobacterales</taxon>
        <taxon>Solirubrobacteraceae</taxon>
        <taxon>Solirubrobacter</taxon>
    </lineage>
</organism>
<evidence type="ECO:0000313" key="2">
    <source>
        <dbReference type="EMBL" id="MDA0182230.1"/>
    </source>
</evidence>
<feature type="compositionally biased region" description="Pro residues" evidence="1">
    <location>
        <begin position="129"/>
        <end position="138"/>
    </location>
</feature>
<dbReference type="Proteomes" id="UP001147653">
    <property type="component" value="Unassembled WGS sequence"/>
</dbReference>
<comment type="caution">
    <text evidence="2">The sequence shown here is derived from an EMBL/GenBank/DDBJ whole genome shotgun (WGS) entry which is preliminary data.</text>
</comment>
<reference evidence="2" key="1">
    <citation type="submission" date="2022-10" db="EMBL/GenBank/DDBJ databases">
        <title>The WGS of Solirubrobacter phytolaccae KCTC 29190.</title>
        <authorList>
            <person name="Jiang Z."/>
        </authorList>
    </citation>
    <scope>NUCLEOTIDE SEQUENCE</scope>
    <source>
        <strain evidence="2">KCTC 29190</strain>
    </source>
</reference>
<dbReference type="EMBL" id="JAPDDP010000032">
    <property type="protein sequence ID" value="MDA0182230.1"/>
    <property type="molecule type" value="Genomic_DNA"/>
</dbReference>
<feature type="region of interest" description="Disordered" evidence="1">
    <location>
        <begin position="113"/>
        <end position="138"/>
    </location>
</feature>
<dbReference type="RefSeq" id="WP_270026593.1">
    <property type="nucleotide sequence ID" value="NZ_JAPDDP010000032.1"/>
</dbReference>
<accession>A0A9X3N921</accession>
<proteinExistence type="predicted"/>
<evidence type="ECO:0000256" key="1">
    <source>
        <dbReference type="SAM" id="MobiDB-lite"/>
    </source>
</evidence>
<name>A0A9X3N921_9ACTN</name>
<feature type="compositionally biased region" description="Basic and acidic residues" evidence="1">
    <location>
        <begin position="1"/>
        <end position="20"/>
    </location>
</feature>
<dbReference type="AlphaFoldDB" id="A0A9X3N921"/>
<sequence>MLRTVDTAEKPRDERRRAEEPAPDPHALLALQRSAGNQAVARMVQTRAQHATLQRAIDGGNDEYADNRQRVRMGTKLGTIVGIQNKKTYKVTFDGSTKIEKIDAAKLDLSDEAAPSADAGATPNAVPGQQPPQAPEPYTPTRATVIQGESIWTLKLEDADGNDVGTRTLSVKQLKALLGAKVFEGAGTSPKAGSWAITGPLPVGPWLDTHLTKKGDLIKQFESAERFRAFEARAQGLMGNVANTPNQNQATIFARLEALGEARAEQRKGEGHGSVKMTKIPLLVKPQLSVGGANRLITHLYTQAGNETELRCYLGNDKGAYQRVHTSLTMDDERTSHTMVQTGEDIAVPGWMSAPGATRIGFNAKEGAALGYGNRKLTERDKATSTVKTPAGVGDIQGQAHSELSQPELDGSTLLAVRFNRALDDVFKDIFTGTPQEREVKGITADFTILDKEWQSPAHKGTPEAEFHSSGM</sequence>